<feature type="chain" id="PRO_5025341910" evidence="1">
    <location>
        <begin position="20"/>
        <end position="202"/>
    </location>
</feature>
<feature type="domain" description="Outer membrane protein beta-barrel" evidence="2">
    <location>
        <begin position="21"/>
        <end position="179"/>
    </location>
</feature>
<evidence type="ECO:0000313" key="4">
    <source>
        <dbReference type="Proteomes" id="UP000474777"/>
    </source>
</evidence>
<name>A0A6B3LWC8_9BACT</name>
<dbReference type="Pfam" id="PF13568">
    <property type="entry name" value="OMP_b-brl_2"/>
    <property type="match status" value="1"/>
</dbReference>
<gene>
    <name evidence="3" type="ORF">GXP69_16260</name>
</gene>
<dbReference type="AlphaFoldDB" id="A0A6B3LWC8"/>
<protein>
    <submittedName>
        <fullName evidence="3">PorT family protein</fullName>
    </submittedName>
</protein>
<feature type="signal peptide" evidence="1">
    <location>
        <begin position="1"/>
        <end position="19"/>
    </location>
</feature>
<comment type="caution">
    <text evidence="3">The sequence shown here is derived from an EMBL/GenBank/DDBJ whole genome shotgun (WGS) entry which is preliminary data.</text>
</comment>
<evidence type="ECO:0000313" key="3">
    <source>
        <dbReference type="EMBL" id="NEM99255.1"/>
    </source>
</evidence>
<evidence type="ECO:0000256" key="1">
    <source>
        <dbReference type="SAM" id="SignalP"/>
    </source>
</evidence>
<dbReference type="RefSeq" id="WP_163916264.1">
    <property type="nucleotide sequence ID" value="NZ_JAAGWD010000008.1"/>
</dbReference>
<proteinExistence type="predicted"/>
<reference evidence="3 4" key="1">
    <citation type="submission" date="2020-02" db="EMBL/GenBank/DDBJ databases">
        <authorList>
            <person name="Kim M.K."/>
        </authorList>
    </citation>
    <scope>NUCLEOTIDE SEQUENCE [LARGE SCALE GENOMIC DNA]</scope>
    <source>
        <strain evidence="3 4">BT327</strain>
    </source>
</reference>
<keyword evidence="1" id="KW-0732">Signal</keyword>
<keyword evidence="4" id="KW-1185">Reference proteome</keyword>
<evidence type="ECO:0000259" key="2">
    <source>
        <dbReference type="Pfam" id="PF13568"/>
    </source>
</evidence>
<dbReference type="Proteomes" id="UP000474777">
    <property type="component" value="Unassembled WGS sequence"/>
</dbReference>
<sequence>MKRVLLLFCFCSLAFAAVAQQVGIKGGATYGTFSGDGAKDYDYRLGYAGGLFFQKYINDIIGTQVEILYTSRGAKNEFRSGSNTIEDRFRYNYIDVPVMLHVSAGGLFFDLGPQASFLVKAHQIRETTPESGNTVTSKKTDVTDHPYPIDFGYAAGIGYRGASNIGLELRYTGGLKDIDDEGPFVGQQRRNSTFFVMLSFML</sequence>
<dbReference type="InterPro" id="IPR025665">
    <property type="entry name" value="Beta-barrel_OMP_2"/>
</dbReference>
<accession>A0A6B3LWC8</accession>
<organism evidence="3 4">
    <name type="scientific">Pontibacter burrus</name>
    <dbReference type="NCBI Taxonomy" id="2704466"/>
    <lineage>
        <taxon>Bacteria</taxon>
        <taxon>Pseudomonadati</taxon>
        <taxon>Bacteroidota</taxon>
        <taxon>Cytophagia</taxon>
        <taxon>Cytophagales</taxon>
        <taxon>Hymenobacteraceae</taxon>
        <taxon>Pontibacter</taxon>
    </lineage>
</organism>
<dbReference type="EMBL" id="JAAGWD010000008">
    <property type="protein sequence ID" value="NEM99255.1"/>
    <property type="molecule type" value="Genomic_DNA"/>
</dbReference>